<dbReference type="PANTHER" id="PTHR12128">
    <property type="entry name" value="DIHYDRODIPICOLINATE SYNTHASE"/>
    <property type="match status" value="1"/>
</dbReference>
<gene>
    <name evidence="2" type="ORF">METZ01_LOCUS251525</name>
</gene>
<sequence length="296" mass="32325">MPDSFYGMHWMLATPFDQEEEVDYKSIPYLVAEAISSGCTGVVGLGVMGEAARLSDKERTKIAETIIDAADHLPVTLGTSANGTKAMIERSKEAEQMGAAAVMVSAPSMPKANLDALFGYYYQLAEQISIPIVMQDYPQTSGVEMPVDFVVRVANEIPNVKYLKLEDPPTPTKISAIRNKIQDRLGIFGGLGGVFLLDELRRGSIGAMTGFAYPGVLVQICNHHKTGASDLAEKLFYDHLPLIQFEQQEGIGLAIRKAGIHHRGLISHPIVRHPAGQLAENTFNELLQIIHRVGLK</sequence>
<accession>A0A382IJ09</accession>
<dbReference type="Gene3D" id="3.20.20.70">
    <property type="entry name" value="Aldolase class I"/>
    <property type="match status" value="1"/>
</dbReference>
<reference evidence="2" key="1">
    <citation type="submission" date="2018-05" db="EMBL/GenBank/DDBJ databases">
        <authorList>
            <person name="Lanie J.A."/>
            <person name="Ng W.-L."/>
            <person name="Kazmierczak K.M."/>
            <person name="Andrzejewski T.M."/>
            <person name="Davidsen T.M."/>
            <person name="Wayne K.J."/>
            <person name="Tettelin H."/>
            <person name="Glass J.I."/>
            <person name="Rusch D."/>
            <person name="Podicherti R."/>
            <person name="Tsui H.-C.T."/>
            <person name="Winkler M.E."/>
        </authorList>
    </citation>
    <scope>NUCLEOTIDE SEQUENCE</scope>
</reference>
<dbReference type="GO" id="GO:0005829">
    <property type="term" value="C:cytosol"/>
    <property type="evidence" value="ECO:0007669"/>
    <property type="project" value="TreeGrafter"/>
</dbReference>
<dbReference type="SUPFAM" id="SSF51569">
    <property type="entry name" value="Aldolase"/>
    <property type="match status" value="1"/>
</dbReference>
<evidence type="ECO:0000313" key="2">
    <source>
        <dbReference type="EMBL" id="SVB98671.1"/>
    </source>
</evidence>
<dbReference type="GO" id="GO:0008840">
    <property type="term" value="F:4-hydroxy-tetrahydrodipicolinate synthase activity"/>
    <property type="evidence" value="ECO:0007669"/>
    <property type="project" value="TreeGrafter"/>
</dbReference>
<dbReference type="SMART" id="SM01130">
    <property type="entry name" value="DHDPS"/>
    <property type="match status" value="1"/>
</dbReference>
<dbReference type="InterPro" id="IPR013785">
    <property type="entry name" value="Aldolase_TIM"/>
</dbReference>
<name>A0A382IJ09_9ZZZZ</name>
<proteinExistence type="predicted"/>
<evidence type="ECO:0008006" key="3">
    <source>
        <dbReference type="Google" id="ProtNLM"/>
    </source>
</evidence>
<dbReference type="CDD" id="cd00408">
    <property type="entry name" value="DHDPS-like"/>
    <property type="match status" value="1"/>
</dbReference>
<dbReference type="PRINTS" id="PR00146">
    <property type="entry name" value="DHPICSNTHASE"/>
</dbReference>
<dbReference type="InterPro" id="IPR002220">
    <property type="entry name" value="DapA-like"/>
</dbReference>
<dbReference type="Pfam" id="PF00701">
    <property type="entry name" value="DHDPS"/>
    <property type="match status" value="1"/>
</dbReference>
<dbReference type="PIRSF" id="PIRSF001365">
    <property type="entry name" value="DHDPS"/>
    <property type="match status" value="1"/>
</dbReference>
<evidence type="ECO:0000256" key="1">
    <source>
        <dbReference type="ARBA" id="ARBA00023239"/>
    </source>
</evidence>
<keyword evidence="1" id="KW-0456">Lyase</keyword>
<dbReference type="PANTHER" id="PTHR12128:SF66">
    <property type="entry name" value="4-HYDROXY-2-OXOGLUTARATE ALDOLASE, MITOCHONDRIAL"/>
    <property type="match status" value="1"/>
</dbReference>
<organism evidence="2">
    <name type="scientific">marine metagenome</name>
    <dbReference type="NCBI Taxonomy" id="408172"/>
    <lineage>
        <taxon>unclassified sequences</taxon>
        <taxon>metagenomes</taxon>
        <taxon>ecological metagenomes</taxon>
    </lineage>
</organism>
<dbReference type="AlphaFoldDB" id="A0A382IJ09"/>
<protein>
    <recommendedName>
        <fullName evidence="3">Dihydrodipicolinate synthase family protein</fullName>
    </recommendedName>
</protein>
<dbReference type="EMBL" id="UINC01067217">
    <property type="protein sequence ID" value="SVB98671.1"/>
    <property type="molecule type" value="Genomic_DNA"/>
</dbReference>